<keyword evidence="3" id="KW-1185">Reference proteome</keyword>
<dbReference type="Gene3D" id="3.30.1330.80">
    <property type="entry name" value="Hypothetical protein, similar to alpha- acetolactate decarboxylase, domain 2"/>
    <property type="match status" value="1"/>
</dbReference>
<dbReference type="InterPro" id="IPR025707">
    <property type="entry name" value="DNA_bp_PD1"/>
</dbReference>
<reference evidence="2 3" key="1">
    <citation type="submission" date="2014-09" db="EMBL/GenBank/DDBJ databases">
        <title>Sporocytophaga myxococcoides PG-01 genome sequencing.</title>
        <authorList>
            <person name="Liu L."/>
            <person name="Gao P.J."/>
            <person name="Chen G.J."/>
            <person name="Wang L.S."/>
        </authorList>
    </citation>
    <scope>NUCLEOTIDE SEQUENCE [LARGE SCALE GENOMIC DNA]</scope>
    <source>
        <strain evidence="2 3">PG-01</strain>
    </source>
</reference>
<dbReference type="EMBL" id="BBLT01000001">
    <property type="protein sequence ID" value="GAL83140.1"/>
    <property type="molecule type" value="Genomic_DNA"/>
</dbReference>
<dbReference type="PROSITE" id="PS51742">
    <property type="entry name" value="PPC"/>
    <property type="match status" value="1"/>
</dbReference>
<gene>
    <name evidence="2" type="ORF">MYP_366</name>
</gene>
<dbReference type="OrthoDB" id="9798999at2"/>
<name>A0A098L8K1_9BACT</name>
<protein>
    <recommendedName>
        <fullName evidence="1">PPC domain-containing protein</fullName>
    </recommendedName>
</protein>
<dbReference type="InterPro" id="IPR005175">
    <property type="entry name" value="PPC_dom"/>
</dbReference>
<organism evidence="2 3">
    <name type="scientific">Sporocytophaga myxococcoides</name>
    <dbReference type="NCBI Taxonomy" id="153721"/>
    <lineage>
        <taxon>Bacteria</taxon>
        <taxon>Pseudomonadati</taxon>
        <taxon>Bacteroidota</taxon>
        <taxon>Cytophagia</taxon>
        <taxon>Cytophagales</taxon>
        <taxon>Cytophagaceae</taxon>
        <taxon>Sporocytophaga</taxon>
    </lineage>
</organism>
<dbReference type="PIRSF" id="PIRSF016702">
    <property type="entry name" value="DNA_bp_PD1"/>
    <property type="match status" value="1"/>
</dbReference>
<dbReference type="SUPFAM" id="SSF117856">
    <property type="entry name" value="AF0104/ALDC/Ptd012-like"/>
    <property type="match status" value="1"/>
</dbReference>
<evidence type="ECO:0000259" key="1">
    <source>
        <dbReference type="PROSITE" id="PS51742"/>
    </source>
</evidence>
<dbReference type="Pfam" id="PF03479">
    <property type="entry name" value="PCC"/>
    <property type="match status" value="1"/>
</dbReference>
<dbReference type="PANTHER" id="PTHR34988">
    <property type="entry name" value="PROTEIN, PUTATIVE-RELATED"/>
    <property type="match status" value="1"/>
</dbReference>
<evidence type="ECO:0000313" key="3">
    <source>
        <dbReference type="Proteomes" id="UP000030185"/>
    </source>
</evidence>
<dbReference type="Proteomes" id="UP000030185">
    <property type="component" value="Unassembled WGS sequence"/>
</dbReference>
<evidence type="ECO:0000313" key="2">
    <source>
        <dbReference type="EMBL" id="GAL83140.1"/>
    </source>
</evidence>
<feature type="domain" description="PPC" evidence="1">
    <location>
        <begin position="6"/>
        <end position="144"/>
    </location>
</feature>
<sequence>MESKVLSHGHETTSLLVFQEGDELISTLEKYAFDHDITSGHFEGIGAFKNVVVAFFDWDKKEYIKIPFDEQLEILSFNGDITIEDEIPKIHAHVVCGRKDGSAVGGHLVEGYVRPTLELVLYKSDKHLRRKVDPKTGVHVIDIRSSGD</sequence>
<dbReference type="eggNOG" id="COG1661">
    <property type="taxonomic scope" value="Bacteria"/>
</dbReference>
<proteinExistence type="predicted"/>
<dbReference type="RefSeq" id="WP_045459051.1">
    <property type="nucleotide sequence ID" value="NZ_BBLT01000001.1"/>
</dbReference>
<comment type="caution">
    <text evidence="2">The sequence shown here is derived from an EMBL/GenBank/DDBJ whole genome shotgun (WGS) entry which is preliminary data.</text>
</comment>
<dbReference type="CDD" id="cd11378">
    <property type="entry name" value="DUF296"/>
    <property type="match status" value="1"/>
</dbReference>
<dbReference type="PANTHER" id="PTHR34988:SF1">
    <property type="entry name" value="DNA-BINDING PROTEIN"/>
    <property type="match status" value="1"/>
</dbReference>
<dbReference type="STRING" id="153721.MYP_366"/>
<accession>A0A098L8K1</accession>
<dbReference type="AlphaFoldDB" id="A0A098L8K1"/>